<dbReference type="EMBL" id="VIKU02000001">
    <property type="protein sequence ID" value="NHF58515.1"/>
    <property type="molecule type" value="Genomic_DNA"/>
</dbReference>
<dbReference type="RefSeq" id="WP_152573005.1">
    <property type="nucleotide sequence ID" value="NZ_VIKU02000001.1"/>
</dbReference>
<keyword evidence="2" id="KW-1185">Reference proteome</keyword>
<dbReference type="Gene3D" id="3.10.450.50">
    <property type="match status" value="1"/>
</dbReference>
<evidence type="ECO:0000313" key="1">
    <source>
        <dbReference type="EMBL" id="NHF58515.1"/>
    </source>
</evidence>
<dbReference type="SUPFAM" id="SSF54427">
    <property type="entry name" value="NTF2-like"/>
    <property type="match status" value="1"/>
</dbReference>
<comment type="caution">
    <text evidence="1">The sequence shown here is derived from an EMBL/GenBank/DDBJ whole genome shotgun (WGS) entry which is preliminary data.</text>
</comment>
<reference evidence="1" key="1">
    <citation type="submission" date="2019-07" db="EMBL/GenBank/DDBJ databases">
        <authorList>
            <person name="De-Chao Zhang Q."/>
        </authorList>
    </citation>
    <scope>NUCLEOTIDE SEQUENCE</scope>
    <source>
        <strain evidence="1">TP-CH-4</strain>
    </source>
</reference>
<accession>A0A967E5F1</accession>
<proteinExistence type="predicted"/>
<evidence type="ECO:0000313" key="2">
    <source>
        <dbReference type="Proteomes" id="UP000707206"/>
    </source>
</evidence>
<dbReference type="InterPro" id="IPR032710">
    <property type="entry name" value="NTF2-like_dom_sf"/>
</dbReference>
<protein>
    <submittedName>
        <fullName evidence="1">Nuclear transport factor 2 family protein</fullName>
    </submittedName>
</protein>
<name>A0A967E5F1_9FLAO</name>
<sequence>MTKINIQADCGNSPRKEFLKELNIAFAKGNANFIVEHASDDMVWTIYGDKKIEGKEVFREEIHIMKQYTADEMTLNSIITHGREAAANGEMRMGDHTYVFCDVYSFTNTTSMVLKEMQSYVVKL</sequence>
<organism evidence="1 2">
    <name type="scientific">Pelagihabitans pacificus</name>
    <dbReference type="NCBI Taxonomy" id="2696054"/>
    <lineage>
        <taxon>Bacteria</taxon>
        <taxon>Pseudomonadati</taxon>
        <taxon>Bacteroidota</taxon>
        <taxon>Flavobacteriia</taxon>
        <taxon>Flavobacteriales</taxon>
        <taxon>Flavobacteriaceae</taxon>
        <taxon>Pelagihabitans</taxon>
    </lineage>
</organism>
<dbReference type="Proteomes" id="UP000707206">
    <property type="component" value="Unassembled WGS sequence"/>
</dbReference>
<gene>
    <name evidence="1" type="ORF">FK220_004145</name>
</gene>
<reference evidence="1" key="2">
    <citation type="submission" date="2020-03" db="EMBL/GenBank/DDBJ databases">
        <title>Flavobacteriaceae bacterium strain TP-CH-4, a member of the family Flavobacteriaceae isolated from a deep-sea seamount.</title>
        <authorList>
            <person name="Zhang D.-C."/>
        </authorList>
    </citation>
    <scope>NUCLEOTIDE SEQUENCE</scope>
    <source>
        <strain evidence="1">TP-CH-4</strain>
    </source>
</reference>
<dbReference type="AlphaFoldDB" id="A0A967E5F1"/>